<name>A0AAV7R000_PLEWA</name>
<organism evidence="2 3">
    <name type="scientific">Pleurodeles waltl</name>
    <name type="common">Iberian ribbed newt</name>
    <dbReference type="NCBI Taxonomy" id="8319"/>
    <lineage>
        <taxon>Eukaryota</taxon>
        <taxon>Metazoa</taxon>
        <taxon>Chordata</taxon>
        <taxon>Craniata</taxon>
        <taxon>Vertebrata</taxon>
        <taxon>Euteleostomi</taxon>
        <taxon>Amphibia</taxon>
        <taxon>Batrachia</taxon>
        <taxon>Caudata</taxon>
        <taxon>Salamandroidea</taxon>
        <taxon>Salamandridae</taxon>
        <taxon>Pleurodelinae</taxon>
        <taxon>Pleurodeles</taxon>
    </lineage>
</organism>
<dbReference type="EMBL" id="JANPWB010000010">
    <property type="protein sequence ID" value="KAJ1143975.1"/>
    <property type="molecule type" value="Genomic_DNA"/>
</dbReference>
<evidence type="ECO:0000256" key="1">
    <source>
        <dbReference type="SAM" id="MobiDB-lite"/>
    </source>
</evidence>
<evidence type="ECO:0000313" key="2">
    <source>
        <dbReference type="EMBL" id="KAJ1143975.1"/>
    </source>
</evidence>
<protein>
    <submittedName>
        <fullName evidence="2">Uncharacterized protein</fullName>
    </submittedName>
</protein>
<evidence type="ECO:0000313" key="3">
    <source>
        <dbReference type="Proteomes" id="UP001066276"/>
    </source>
</evidence>
<dbReference type="AlphaFoldDB" id="A0AAV7R000"/>
<dbReference type="Proteomes" id="UP001066276">
    <property type="component" value="Chromosome 6"/>
</dbReference>
<comment type="caution">
    <text evidence="2">The sequence shown here is derived from an EMBL/GenBank/DDBJ whole genome shotgun (WGS) entry which is preliminary data.</text>
</comment>
<keyword evidence="3" id="KW-1185">Reference proteome</keyword>
<reference evidence="2" key="1">
    <citation type="journal article" date="2022" name="bioRxiv">
        <title>Sequencing and chromosome-scale assembly of the giantPleurodeles waltlgenome.</title>
        <authorList>
            <person name="Brown T."/>
            <person name="Elewa A."/>
            <person name="Iarovenko S."/>
            <person name="Subramanian E."/>
            <person name="Araus A.J."/>
            <person name="Petzold A."/>
            <person name="Susuki M."/>
            <person name="Suzuki K.-i.T."/>
            <person name="Hayashi T."/>
            <person name="Toyoda A."/>
            <person name="Oliveira C."/>
            <person name="Osipova E."/>
            <person name="Leigh N.D."/>
            <person name="Simon A."/>
            <person name="Yun M.H."/>
        </authorList>
    </citation>
    <scope>NUCLEOTIDE SEQUENCE</scope>
    <source>
        <strain evidence="2">20211129_DDA</strain>
        <tissue evidence="2">Liver</tissue>
    </source>
</reference>
<accession>A0AAV7R000</accession>
<feature type="region of interest" description="Disordered" evidence="1">
    <location>
        <begin position="84"/>
        <end position="110"/>
    </location>
</feature>
<proteinExistence type="predicted"/>
<gene>
    <name evidence="2" type="ORF">NDU88_010277</name>
</gene>
<sequence length="110" mass="11143">MPSPGRFGLNRERRAGDRTGSCCVLAATPGEVFVRDRADRTERGRRPSSVIGAAALIRGACRHGAGADGLEAAWTSAGSPCCPGGAGAAGGDPPWKQRGSAEMGSECSSL</sequence>